<dbReference type="KEGG" id="sya:A6768_05055"/>
<gene>
    <name evidence="2" type="ORF">A6768_05055</name>
</gene>
<dbReference type="RefSeq" id="WP_097382791.1">
    <property type="nucleotide sequence ID" value="NZ_CP023741.1"/>
</dbReference>
<name>A0A291MWG2_SPHYA</name>
<sequence length="356" mass="37069">MDPIQFIITTAGLDALVNAQSGGTDPIRIISVGITEAQFIMAPTLISVPGELKRIDAISGQSVSETVIHMTAQDVTTDIYELRGLGLYLSDGTLFAVYSQNDPLFRKVSISFFLLALDVAFENAVAGEIMFGDTSFLLPPASETVQGVAALATQAQALAGADPQRIITPATLKAVIDVFGLQVDADLDALANGFDALLAALTARTITGAGLVSGGGDLSASRVLGVDAASAAETAAGLIASKAVTPSGLIGGLTELGGWDAGIPLFRIPGTPVIVMAGTLRTLVTTELVAPILFPVAFPTACFWAGPITYISADSNVRDLFVQMRERTRTGFNAYFQAGDDGDNRADGFDWLAFGY</sequence>
<evidence type="ECO:0000313" key="2">
    <source>
        <dbReference type="EMBL" id="ATI79453.1"/>
    </source>
</evidence>
<dbReference type="EMBL" id="CP023741">
    <property type="protein sequence ID" value="ATI79453.1"/>
    <property type="molecule type" value="Genomic_DNA"/>
</dbReference>
<accession>A0A291MWG2</accession>
<evidence type="ECO:0000313" key="3">
    <source>
        <dbReference type="Proteomes" id="UP000219422"/>
    </source>
</evidence>
<evidence type="ECO:0000259" key="1">
    <source>
        <dbReference type="Pfam" id="PF21882"/>
    </source>
</evidence>
<dbReference type="InterPro" id="IPR054075">
    <property type="entry name" value="Gp53-like_C"/>
</dbReference>
<dbReference type="Proteomes" id="UP000219422">
    <property type="component" value="Chromosome"/>
</dbReference>
<dbReference type="AlphaFoldDB" id="A0A291MWG2"/>
<dbReference type="GeneID" id="57776205"/>
<proteinExistence type="predicted"/>
<reference evidence="2 3" key="1">
    <citation type="submission" date="2017-10" db="EMBL/GenBank/DDBJ databases">
        <title>Sphingobium yanoikuyae S72.</title>
        <authorList>
            <person name="Sanchez E."/>
            <person name="Bustos P."/>
            <person name="Mendoza P."/>
            <person name="Guo X."/>
            <person name="Mendoza A."/>
        </authorList>
    </citation>
    <scope>NUCLEOTIDE SEQUENCE [LARGE SCALE GENOMIC DNA]</scope>
    <source>
        <strain evidence="2 3">S72</strain>
    </source>
</reference>
<dbReference type="Pfam" id="PF21882">
    <property type="entry name" value="Gp53-like_C"/>
    <property type="match status" value="1"/>
</dbReference>
<protein>
    <recommendedName>
        <fullName evidence="1">Putative tail fiber protein gp53-like C-terminal domain-containing protein</fullName>
    </recommendedName>
</protein>
<dbReference type="Gene3D" id="2.60.40.3940">
    <property type="match status" value="1"/>
</dbReference>
<organism evidence="2 3">
    <name type="scientific">Sphingobium yanoikuyae</name>
    <name type="common">Sphingomonas yanoikuyae</name>
    <dbReference type="NCBI Taxonomy" id="13690"/>
    <lineage>
        <taxon>Bacteria</taxon>
        <taxon>Pseudomonadati</taxon>
        <taxon>Pseudomonadota</taxon>
        <taxon>Alphaproteobacteria</taxon>
        <taxon>Sphingomonadales</taxon>
        <taxon>Sphingomonadaceae</taxon>
        <taxon>Sphingobium</taxon>
    </lineage>
</organism>
<feature type="domain" description="Putative tail fiber protein gp53-like C-terminal" evidence="1">
    <location>
        <begin position="281"/>
        <end position="356"/>
    </location>
</feature>